<proteinExistence type="evidence at transcript level"/>
<accession>A9NY38</accession>
<evidence type="ECO:0000313" key="1">
    <source>
        <dbReference type="EMBL" id="ABK25549.1"/>
    </source>
</evidence>
<protein>
    <submittedName>
        <fullName evidence="1">Uncharacterized protein</fullName>
    </submittedName>
</protein>
<dbReference type="EMBL" id="EF086271">
    <property type="protein sequence ID" value="ABK25549.1"/>
    <property type="molecule type" value="mRNA"/>
</dbReference>
<organism evidence="1">
    <name type="scientific">Picea sitchensis</name>
    <name type="common">Sitka spruce</name>
    <name type="synonym">Pinus sitchensis</name>
    <dbReference type="NCBI Taxonomy" id="3332"/>
    <lineage>
        <taxon>Eukaryota</taxon>
        <taxon>Viridiplantae</taxon>
        <taxon>Streptophyta</taxon>
        <taxon>Embryophyta</taxon>
        <taxon>Tracheophyta</taxon>
        <taxon>Spermatophyta</taxon>
        <taxon>Pinopsida</taxon>
        <taxon>Pinidae</taxon>
        <taxon>Conifers I</taxon>
        <taxon>Pinales</taxon>
        <taxon>Pinaceae</taxon>
        <taxon>Picea</taxon>
    </lineage>
</organism>
<reference evidence="1" key="1">
    <citation type="journal article" date="2008" name="BMC Genomics">
        <title>A conifer genomics resource of 200,000 spruce (Picea spp.) ESTs and 6,464 high-quality, sequence-finished full-length cDNAs for Sitka spruce (Picea sitchensis).</title>
        <authorList>
            <person name="Ralph S.G."/>
            <person name="Chun H.J."/>
            <person name="Kolosova N."/>
            <person name="Cooper D."/>
            <person name="Oddy C."/>
            <person name="Ritland C.E."/>
            <person name="Kirkpatrick R."/>
            <person name="Moore R."/>
            <person name="Barber S."/>
            <person name="Holt R.A."/>
            <person name="Jones S.J."/>
            <person name="Marra M.A."/>
            <person name="Douglas C.J."/>
            <person name="Ritland K."/>
            <person name="Bohlmann J."/>
        </authorList>
    </citation>
    <scope>NUCLEOTIDE SEQUENCE</scope>
    <source>
        <tissue evidence="1">Green portion of the leader tissue</tissue>
    </source>
</reference>
<name>A9NY38_PICSI</name>
<sequence>MALLPVWFVRENYRVYYLVTIQKISKSPRPGLHILNFRVYFPSTERKEGKRC</sequence>
<dbReference type="AlphaFoldDB" id="A9NY38"/>